<dbReference type="Proteomes" id="UP000187455">
    <property type="component" value="Unassembled WGS sequence"/>
</dbReference>
<dbReference type="EMBL" id="LSSL01002027">
    <property type="protein sequence ID" value="OLY81981.1"/>
    <property type="molecule type" value="Genomic_DNA"/>
</dbReference>
<comment type="caution">
    <text evidence="1">The sequence shown here is derived from an EMBL/GenBank/DDBJ whole genome shotgun (WGS) entry which is preliminary data.</text>
</comment>
<organism evidence="1 2">
    <name type="scientific">Smittium mucronatum</name>
    <dbReference type="NCBI Taxonomy" id="133383"/>
    <lineage>
        <taxon>Eukaryota</taxon>
        <taxon>Fungi</taxon>
        <taxon>Fungi incertae sedis</taxon>
        <taxon>Zoopagomycota</taxon>
        <taxon>Kickxellomycotina</taxon>
        <taxon>Harpellomycetes</taxon>
        <taxon>Harpellales</taxon>
        <taxon>Legeriomycetaceae</taxon>
        <taxon>Smittium</taxon>
    </lineage>
</organism>
<reference evidence="1 2" key="1">
    <citation type="journal article" date="2016" name="Mol. Biol. Evol.">
        <title>Genome-Wide Survey of Gut Fungi (Harpellales) Reveals the First Horizontally Transferred Ubiquitin Gene from a Mosquito Host.</title>
        <authorList>
            <person name="Wang Y."/>
            <person name="White M.M."/>
            <person name="Kvist S."/>
            <person name="Moncalvo J.M."/>
        </authorList>
    </citation>
    <scope>NUCLEOTIDE SEQUENCE [LARGE SCALE GENOMIC DNA]</scope>
    <source>
        <strain evidence="1 2">ALG-7-W6</strain>
    </source>
</reference>
<gene>
    <name evidence="1" type="ORF">AYI68_g3909</name>
</gene>
<sequence length="87" mass="9564">MSPYMAPAFVELVDLNALSLGFFFALSIEIRHISAFMCLLILCDPTLFLEPNPIIFQAVSDQYLFLDMTDFPLADSGKISDAVSGLA</sequence>
<keyword evidence="2" id="KW-1185">Reference proteome</keyword>
<protein>
    <submittedName>
        <fullName evidence="1">Uncharacterized protein</fullName>
    </submittedName>
</protein>
<proteinExistence type="predicted"/>
<name>A0A1R0GYK5_9FUNG</name>
<accession>A0A1R0GYK5</accession>
<evidence type="ECO:0000313" key="1">
    <source>
        <dbReference type="EMBL" id="OLY81981.1"/>
    </source>
</evidence>
<evidence type="ECO:0000313" key="2">
    <source>
        <dbReference type="Proteomes" id="UP000187455"/>
    </source>
</evidence>
<dbReference type="AlphaFoldDB" id="A0A1R0GYK5"/>